<feature type="domain" description="RNA polymerase sigma factor 70 region 4 type 2" evidence="7">
    <location>
        <begin position="103"/>
        <end position="155"/>
    </location>
</feature>
<gene>
    <name evidence="8" type="ORF">FFV09_16265</name>
</gene>
<evidence type="ECO:0000256" key="4">
    <source>
        <dbReference type="ARBA" id="ARBA00023163"/>
    </source>
</evidence>
<sequence>MGDRELFETYKEAVYHYCLYMLHSRADAEDVCQEVFVKALLADRSGIEYLKAWLMRIAANECHSLVRRRTNGQIKEKRAFWMNMPLRSPQSVEQAYEQLETSDEFEERLRLLKPKLRQALLLYYMADLSVAETAEALDVPIGTAKSRISRGLKALKKLADKEPAQPEKEGDVHASSY</sequence>
<dbReference type="Pfam" id="PF04542">
    <property type="entry name" value="Sigma70_r2"/>
    <property type="match status" value="1"/>
</dbReference>
<dbReference type="InterPro" id="IPR013249">
    <property type="entry name" value="RNA_pol_sigma70_r4_t2"/>
</dbReference>
<dbReference type="OrthoDB" id="9785675at2"/>
<feature type="region of interest" description="Disordered" evidence="5">
    <location>
        <begin position="158"/>
        <end position="177"/>
    </location>
</feature>
<dbReference type="GO" id="GO:0006352">
    <property type="term" value="P:DNA-templated transcription initiation"/>
    <property type="evidence" value="ECO:0007669"/>
    <property type="project" value="InterPro"/>
</dbReference>
<dbReference type="Gene3D" id="1.10.1740.10">
    <property type="match status" value="1"/>
</dbReference>
<keyword evidence="9" id="KW-1185">Reference proteome</keyword>
<dbReference type="InterPro" id="IPR013324">
    <property type="entry name" value="RNA_pol_sigma_r3/r4-like"/>
</dbReference>
<evidence type="ECO:0000259" key="7">
    <source>
        <dbReference type="Pfam" id="PF08281"/>
    </source>
</evidence>
<evidence type="ECO:0000256" key="5">
    <source>
        <dbReference type="SAM" id="MobiDB-lite"/>
    </source>
</evidence>
<dbReference type="Pfam" id="PF08281">
    <property type="entry name" value="Sigma70_r4_2"/>
    <property type="match status" value="1"/>
</dbReference>
<dbReference type="RefSeq" id="WP_141448806.1">
    <property type="nucleotide sequence ID" value="NZ_CP041217.1"/>
</dbReference>
<dbReference type="AlphaFoldDB" id="A0A4Y6UX10"/>
<protein>
    <submittedName>
        <fullName evidence="8">RNA polymerase sigma factor</fullName>
    </submittedName>
</protein>
<dbReference type="InterPro" id="IPR014284">
    <property type="entry name" value="RNA_pol_sigma-70_dom"/>
</dbReference>
<dbReference type="InterPro" id="IPR007627">
    <property type="entry name" value="RNA_pol_sigma70_r2"/>
</dbReference>
<dbReference type="NCBIfam" id="TIGR02937">
    <property type="entry name" value="sigma70-ECF"/>
    <property type="match status" value="1"/>
</dbReference>
<dbReference type="GO" id="GO:0003677">
    <property type="term" value="F:DNA binding"/>
    <property type="evidence" value="ECO:0007669"/>
    <property type="project" value="InterPro"/>
</dbReference>
<evidence type="ECO:0000313" key="8">
    <source>
        <dbReference type="EMBL" id="QDH22262.1"/>
    </source>
</evidence>
<dbReference type="Proteomes" id="UP000316968">
    <property type="component" value="Chromosome"/>
</dbReference>
<reference evidence="8 9" key="1">
    <citation type="submission" date="2019-06" db="EMBL/GenBank/DDBJ databases">
        <title>Saccharibacillus brassicae sp. nov., an endophytic bacterium isolated from Chinese cabbage seeds (Brassica pekinensis).</title>
        <authorList>
            <person name="Jiang L."/>
            <person name="Lee J."/>
            <person name="Kim S.W."/>
        </authorList>
    </citation>
    <scope>NUCLEOTIDE SEQUENCE [LARGE SCALE GENOMIC DNA]</scope>
    <source>
        <strain evidence="9">KCTC 43072 / ATSA2</strain>
    </source>
</reference>
<dbReference type="InterPro" id="IPR039425">
    <property type="entry name" value="RNA_pol_sigma-70-like"/>
</dbReference>
<dbReference type="KEGG" id="saca:FFV09_16265"/>
<accession>A0A4Y6UX10</accession>
<dbReference type="GO" id="GO:0016987">
    <property type="term" value="F:sigma factor activity"/>
    <property type="evidence" value="ECO:0007669"/>
    <property type="project" value="UniProtKB-KW"/>
</dbReference>
<dbReference type="Gene3D" id="1.10.10.10">
    <property type="entry name" value="Winged helix-like DNA-binding domain superfamily/Winged helix DNA-binding domain"/>
    <property type="match status" value="1"/>
</dbReference>
<organism evidence="8 9">
    <name type="scientific">Saccharibacillus brassicae</name>
    <dbReference type="NCBI Taxonomy" id="2583377"/>
    <lineage>
        <taxon>Bacteria</taxon>
        <taxon>Bacillati</taxon>
        <taxon>Bacillota</taxon>
        <taxon>Bacilli</taxon>
        <taxon>Bacillales</taxon>
        <taxon>Paenibacillaceae</taxon>
        <taxon>Saccharibacillus</taxon>
    </lineage>
</organism>
<name>A0A4Y6UX10_SACBS</name>
<dbReference type="PANTHER" id="PTHR43133">
    <property type="entry name" value="RNA POLYMERASE ECF-TYPE SIGMA FACTO"/>
    <property type="match status" value="1"/>
</dbReference>
<keyword evidence="4" id="KW-0804">Transcription</keyword>
<evidence type="ECO:0000256" key="1">
    <source>
        <dbReference type="ARBA" id="ARBA00010641"/>
    </source>
</evidence>
<keyword evidence="3" id="KW-0731">Sigma factor</keyword>
<feature type="domain" description="RNA polymerase sigma-70 region 2" evidence="6">
    <location>
        <begin position="6"/>
        <end position="70"/>
    </location>
</feature>
<dbReference type="SUPFAM" id="SSF88659">
    <property type="entry name" value="Sigma3 and sigma4 domains of RNA polymerase sigma factors"/>
    <property type="match status" value="1"/>
</dbReference>
<evidence type="ECO:0000313" key="9">
    <source>
        <dbReference type="Proteomes" id="UP000316968"/>
    </source>
</evidence>
<dbReference type="CDD" id="cd06171">
    <property type="entry name" value="Sigma70_r4"/>
    <property type="match status" value="1"/>
</dbReference>
<proteinExistence type="inferred from homology"/>
<dbReference type="SUPFAM" id="SSF88946">
    <property type="entry name" value="Sigma2 domain of RNA polymerase sigma factors"/>
    <property type="match status" value="1"/>
</dbReference>
<comment type="similarity">
    <text evidence="1">Belongs to the sigma-70 factor family. ECF subfamily.</text>
</comment>
<dbReference type="EMBL" id="CP041217">
    <property type="protein sequence ID" value="QDH22262.1"/>
    <property type="molecule type" value="Genomic_DNA"/>
</dbReference>
<dbReference type="InterPro" id="IPR036388">
    <property type="entry name" value="WH-like_DNA-bd_sf"/>
</dbReference>
<keyword evidence="2" id="KW-0805">Transcription regulation</keyword>
<evidence type="ECO:0000256" key="3">
    <source>
        <dbReference type="ARBA" id="ARBA00023082"/>
    </source>
</evidence>
<dbReference type="PANTHER" id="PTHR43133:SF51">
    <property type="entry name" value="RNA POLYMERASE SIGMA FACTOR"/>
    <property type="match status" value="1"/>
</dbReference>
<evidence type="ECO:0000259" key="6">
    <source>
        <dbReference type="Pfam" id="PF04542"/>
    </source>
</evidence>
<evidence type="ECO:0000256" key="2">
    <source>
        <dbReference type="ARBA" id="ARBA00023015"/>
    </source>
</evidence>
<dbReference type="InterPro" id="IPR013325">
    <property type="entry name" value="RNA_pol_sigma_r2"/>
</dbReference>